<keyword evidence="2" id="KW-0560">Oxidoreductase</keyword>
<dbReference type="OrthoDB" id="37659at2759"/>
<dbReference type="PRINTS" id="PR00081">
    <property type="entry name" value="GDHRDH"/>
</dbReference>
<dbReference type="AlphaFoldDB" id="A0A7D8UMY0"/>
<dbReference type="InterPro" id="IPR036291">
    <property type="entry name" value="NAD(P)-bd_dom_sf"/>
</dbReference>
<dbReference type="Pfam" id="PF00106">
    <property type="entry name" value="adh_short"/>
    <property type="match status" value="1"/>
</dbReference>
<reference evidence="3 4" key="1">
    <citation type="submission" date="2018-05" db="EMBL/GenBank/DDBJ databases">
        <title>Whole genome sequencing for identification of molecular markers to develop diagnostic detection tools for the regulated plant pathogen Lachnellula willkommii.</title>
        <authorList>
            <person name="Giroux E."/>
            <person name="Bilodeau G."/>
        </authorList>
    </citation>
    <scope>NUCLEOTIDE SEQUENCE [LARGE SCALE GENOMIC DNA]</scope>
    <source>
        <strain evidence="3 4">CBS 625.97</strain>
    </source>
</reference>
<evidence type="ECO:0000256" key="2">
    <source>
        <dbReference type="ARBA" id="ARBA00023002"/>
    </source>
</evidence>
<dbReference type="PANTHER" id="PTHR44196:SF1">
    <property type="entry name" value="DEHYDROGENASE_REDUCTASE SDR FAMILY MEMBER 7B"/>
    <property type="match status" value="1"/>
</dbReference>
<dbReference type="GO" id="GO:0016020">
    <property type="term" value="C:membrane"/>
    <property type="evidence" value="ECO:0007669"/>
    <property type="project" value="TreeGrafter"/>
</dbReference>
<name>A0A7D8UMY0_9HELO</name>
<dbReference type="SUPFAM" id="SSF51735">
    <property type="entry name" value="NAD(P)-binding Rossmann-fold domains"/>
    <property type="match status" value="1"/>
</dbReference>
<keyword evidence="4" id="KW-1185">Reference proteome</keyword>
<gene>
    <name evidence="3" type="primary">dltE_3</name>
    <name evidence="3" type="ORF">LCER1_G007849</name>
</gene>
<evidence type="ECO:0000313" key="4">
    <source>
        <dbReference type="Proteomes" id="UP000481288"/>
    </source>
</evidence>
<evidence type="ECO:0000313" key="3">
    <source>
        <dbReference type="EMBL" id="TVY50900.1"/>
    </source>
</evidence>
<evidence type="ECO:0000256" key="1">
    <source>
        <dbReference type="ARBA" id="ARBA00006484"/>
    </source>
</evidence>
<comment type="caution">
    <text evidence="3">The sequence shown here is derived from an EMBL/GenBank/DDBJ whole genome shotgun (WGS) entry which is preliminary data.</text>
</comment>
<accession>A0A7D8UMY0</accession>
<proteinExistence type="inferred from homology"/>
<protein>
    <submittedName>
        <fullName evidence="3">Putative oxidoreductase DltE</fullName>
    </submittedName>
</protein>
<dbReference type="InterPro" id="IPR002347">
    <property type="entry name" value="SDR_fam"/>
</dbReference>
<dbReference type="EMBL" id="QGMG01000973">
    <property type="protein sequence ID" value="TVY50900.1"/>
    <property type="molecule type" value="Genomic_DNA"/>
</dbReference>
<comment type="similarity">
    <text evidence="1">Belongs to the short-chain dehydrogenases/reductases (SDR) family.</text>
</comment>
<organism evidence="3 4">
    <name type="scientific">Lachnellula cervina</name>
    <dbReference type="NCBI Taxonomy" id="1316786"/>
    <lineage>
        <taxon>Eukaryota</taxon>
        <taxon>Fungi</taxon>
        <taxon>Dikarya</taxon>
        <taxon>Ascomycota</taxon>
        <taxon>Pezizomycotina</taxon>
        <taxon>Leotiomycetes</taxon>
        <taxon>Helotiales</taxon>
        <taxon>Lachnaceae</taxon>
        <taxon>Lachnellula</taxon>
    </lineage>
</organism>
<dbReference type="Proteomes" id="UP000481288">
    <property type="component" value="Unassembled WGS sequence"/>
</dbReference>
<sequence>MSANIKKILIIGATSGLGEAFARHFHSTGKKVIAAGRRIERLHALESELPGLETIQLDVTDFANLESKLSSILSTHPDLDSVFIMSGKQDVTDFKNPASTSSPSIISEVNTNLIAPLLISRVVVPHLLALPSPATLITVSSGLAFVPVPKWPVYDATKSGIHAFSVALRSQLAGTNVHVIELAPPHVDTPLDLLHRGDPGKVPNPMPLDEYMATAVKGFETEGVKEIATGFSEIGVKAWRGAFGPILEHLGFRG</sequence>
<dbReference type="PANTHER" id="PTHR44196">
    <property type="entry name" value="DEHYDROGENASE/REDUCTASE SDR FAMILY MEMBER 7B"/>
    <property type="match status" value="1"/>
</dbReference>
<dbReference type="GO" id="GO:0016491">
    <property type="term" value="F:oxidoreductase activity"/>
    <property type="evidence" value="ECO:0007669"/>
    <property type="project" value="UniProtKB-KW"/>
</dbReference>
<dbReference type="Gene3D" id="3.40.50.720">
    <property type="entry name" value="NAD(P)-binding Rossmann-like Domain"/>
    <property type="match status" value="1"/>
</dbReference>